<evidence type="ECO:0000313" key="1">
    <source>
        <dbReference type="EMBL" id="PUU79709.1"/>
    </source>
</evidence>
<dbReference type="AlphaFoldDB" id="A0A2T6ZW46"/>
<gene>
    <name evidence="1" type="ORF">B9Z19DRAFT_978160</name>
</gene>
<reference evidence="1 2" key="1">
    <citation type="submission" date="2017-04" db="EMBL/GenBank/DDBJ databases">
        <title>Draft genome sequence of Tuber borchii Vittad., a whitish edible truffle.</title>
        <authorList>
            <consortium name="DOE Joint Genome Institute"/>
            <person name="Murat C."/>
            <person name="Kuo A."/>
            <person name="Barry K.W."/>
            <person name="Clum A."/>
            <person name="Dockter R.B."/>
            <person name="Fauchery L."/>
            <person name="Iotti M."/>
            <person name="Kohler A."/>
            <person name="Labutti K."/>
            <person name="Lindquist E.A."/>
            <person name="Lipzen A."/>
            <person name="Ohm R.A."/>
            <person name="Wang M."/>
            <person name="Grigoriev I.V."/>
            <person name="Zambonelli A."/>
            <person name="Martin F.M."/>
        </authorList>
    </citation>
    <scope>NUCLEOTIDE SEQUENCE [LARGE SCALE GENOMIC DNA]</scope>
    <source>
        <strain evidence="1 2">Tbo3840</strain>
    </source>
</reference>
<comment type="caution">
    <text evidence="1">The sequence shown here is derived from an EMBL/GenBank/DDBJ whole genome shotgun (WGS) entry which is preliminary data.</text>
</comment>
<dbReference type="OrthoDB" id="5419268at2759"/>
<evidence type="ECO:0000313" key="2">
    <source>
        <dbReference type="Proteomes" id="UP000244722"/>
    </source>
</evidence>
<proteinExistence type="predicted"/>
<feature type="non-terminal residue" evidence="1">
    <location>
        <position position="1"/>
    </location>
</feature>
<organism evidence="1 2">
    <name type="scientific">Tuber borchii</name>
    <name type="common">White truffle</name>
    <dbReference type="NCBI Taxonomy" id="42251"/>
    <lineage>
        <taxon>Eukaryota</taxon>
        <taxon>Fungi</taxon>
        <taxon>Dikarya</taxon>
        <taxon>Ascomycota</taxon>
        <taxon>Pezizomycotina</taxon>
        <taxon>Pezizomycetes</taxon>
        <taxon>Pezizales</taxon>
        <taxon>Tuberaceae</taxon>
        <taxon>Tuber</taxon>
    </lineage>
</organism>
<keyword evidence="2" id="KW-1185">Reference proteome</keyword>
<dbReference type="Proteomes" id="UP000244722">
    <property type="component" value="Unassembled WGS sequence"/>
</dbReference>
<dbReference type="EMBL" id="NESQ01000084">
    <property type="protein sequence ID" value="PUU79709.1"/>
    <property type="molecule type" value="Genomic_DNA"/>
</dbReference>
<dbReference type="STRING" id="42251.A0A2T6ZW46"/>
<protein>
    <submittedName>
        <fullName evidence="1">Uncharacterized protein</fullName>
    </submittedName>
</protein>
<sequence>YPTPNHWVLESEQIRALWAHHLQFGKQPDARLKRHSLLMLEKSQLALDIPPTESAIILDQDSDEIVAMVYRNFIPTQYESILDWINGVIVAGIRRKKSAKLEDPGRIVQTGYSAGSRSQPRFDWAKNLLSRAKTSTKNELEGVEYMESSVFALFWNMARRIVPSVISDDLETFLSSGITRMDAKGKQRDNTTYTIKYDSKIYEFKQGELAPPVGFMASNYSRYEILTKKIRAIHKESGPHKYSLFWTTERSLGEDEGGNFFIADYGIRVQGAKNSMVVWQTNMFHGTSLAKLESIDSDQGRGQAGLSIISPNRLPKMWDNYMKERVDKNTLEEELEEGLGEEEWE</sequence>
<accession>A0A2T6ZW46</accession>
<name>A0A2T6ZW46_TUBBO</name>